<evidence type="ECO:0000313" key="12">
    <source>
        <dbReference type="Proteomes" id="UP000053240"/>
    </source>
</evidence>
<dbReference type="GO" id="GO:0005680">
    <property type="term" value="C:anaphase-promoting complex"/>
    <property type="evidence" value="ECO:0007669"/>
    <property type="project" value="InterPro"/>
</dbReference>
<evidence type="ECO:0000259" key="8">
    <source>
        <dbReference type="Pfam" id="PF18122"/>
    </source>
</evidence>
<dbReference type="EMBL" id="KQ460326">
    <property type="protein sequence ID" value="KPJ15685.1"/>
    <property type="molecule type" value="Genomic_DNA"/>
</dbReference>
<dbReference type="InParanoid" id="A0A0N1I8P4"/>
<evidence type="ECO:0000256" key="6">
    <source>
        <dbReference type="SAM" id="MobiDB-lite"/>
    </source>
</evidence>
<dbReference type="GO" id="GO:0070979">
    <property type="term" value="P:protein K11-linked ubiquitination"/>
    <property type="evidence" value="ECO:0007669"/>
    <property type="project" value="TreeGrafter"/>
</dbReference>
<dbReference type="GO" id="GO:0031145">
    <property type="term" value="P:anaphase-promoting complex-dependent catabolic process"/>
    <property type="evidence" value="ECO:0007669"/>
    <property type="project" value="TreeGrafter"/>
</dbReference>
<dbReference type="GO" id="GO:0007091">
    <property type="term" value="P:metaphase/anaphase transition of mitotic cell cycle"/>
    <property type="evidence" value="ECO:0007669"/>
    <property type="project" value="TreeGrafter"/>
</dbReference>
<dbReference type="Pfam" id="PF21282">
    <property type="entry name" value="APC1_3rd"/>
    <property type="match status" value="1"/>
</dbReference>
<dbReference type="Gene3D" id="1.25.10.10">
    <property type="entry name" value="Leucine-rich Repeat Variant"/>
    <property type="match status" value="2"/>
</dbReference>
<keyword evidence="12" id="KW-1185">Reference proteome</keyword>
<dbReference type="STRING" id="76193.A0A0N1I8P4"/>
<evidence type="ECO:0000313" key="11">
    <source>
        <dbReference type="EMBL" id="KPJ15685.1"/>
    </source>
</evidence>
<dbReference type="Pfam" id="PF18122">
    <property type="entry name" value="APC1_C"/>
    <property type="match status" value="1"/>
</dbReference>
<dbReference type="GO" id="GO:0060090">
    <property type="term" value="F:molecular adaptor activity"/>
    <property type="evidence" value="ECO:0007669"/>
    <property type="project" value="TreeGrafter"/>
</dbReference>
<feature type="compositionally biased region" description="Polar residues" evidence="6">
    <location>
        <begin position="1037"/>
        <end position="1051"/>
    </location>
</feature>
<feature type="domain" description="Anaphase-promoting complex subunit 1 middle" evidence="9">
    <location>
        <begin position="769"/>
        <end position="985"/>
    </location>
</feature>
<feature type="compositionally biased region" description="Polar residues" evidence="6">
    <location>
        <begin position="124"/>
        <end position="151"/>
    </location>
</feature>
<dbReference type="Proteomes" id="UP000053240">
    <property type="component" value="Unassembled WGS sequence"/>
</dbReference>
<protein>
    <submittedName>
        <fullName evidence="11">Anaphase-promoting complex subunit 1</fullName>
    </submittedName>
</protein>
<feature type="region of interest" description="Disordered" evidence="6">
    <location>
        <begin position="1032"/>
        <end position="1064"/>
    </location>
</feature>
<accession>A0A0N1I8P4</accession>
<dbReference type="InterPro" id="IPR049255">
    <property type="entry name" value="Apc1_N"/>
</dbReference>
<evidence type="ECO:0000256" key="5">
    <source>
        <dbReference type="ARBA" id="ARBA00023306"/>
    </source>
</evidence>
<evidence type="ECO:0000256" key="1">
    <source>
        <dbReference type="ARBA" id="ARBA00010547"/>
    </source>
</evidence>
<dbReference type="InterPro" id="IPR046794">
    <property type="entry name" value="Apc1_MidN"/>
</dbReference>
<feature type="region of interest" description="Disordered" evidence="6">
    <location>
        <begin position="120"/>
        <end position="154"/>
    </location>
</feature>
<organism evidence="11 12">
    <name type="scientific">Papilio machaon</name>
    <name type="common">Old World swallowtail butterfly</name>
    <dbReference type="NCBI Taxonomy" id="76193"/>
    <lineage>
        <taxon>Eukaryota</taxon>
        <taxon>Metazoa</taxon>
        <taxon>Ecdysozoa</taxon>
        <taxon>Arthropoda</taxon>
        <taxon>Hexapoda</taxon>
        <taxon>Insecta</taxon>
        <taxon>Pterygota</taxon>
        <taxon>Neoptera</taxon>
        <taxon>Endopterygota</taxon>
        <taxon>Lepidoptera</taxon>
        <taxon>Glossata</taxon>
        <taxon>Ditrysia</taxon>
        <taxon>Papilionoidea</taxon>
        <taxon>Papilionidae</taxon>
        <taxon>Papilioninae</taxon>
        <taxon>Papilio</taxon>
    </lineage>
</organism>
<dbReference type="FunCoup" id="A0A0N1I8P4">
    <property type="interactions" value="1474"/>
</dbReference>
<feature type="domain" description="Anaphase-promoting complex subunit 1 beta-sandwich" evidence="10">
    <location>
        <begin position="1777"/>
        <end position="1857"/>
    </location>
</feature>
<feature type="region of interest" description="Disordered" evidence="6">
    <location>
        <begin position="781"/>
        <end position="802"/>
    </location>
</feature>
<dbReference type="GO" id="GO:0051301">
    <property type="term" value="P:cell division"/>
    <property type="evidence" value="ECO:0007669"/>
    <property type="project" value="UniProtKB-KW"/>
</dbReference>
<feature type="compositionally biased region" description="Polar residues" evidence="6">
    <location>
        <begin position="998"/>
        <end position="1007"/>
    </location>
</feature>
<evidence type="ECO:0000256" key="2">
    <source>
        <dbReference type="ARBA" id="ARBA00022618"/>
    </source>
</evidence>
<sequence length="2142" mass="234150">MIAASEPLEFVPHGRTVLAKHPGQIYGKGLNNSSSENSLMYKLANFAIKDESLLESKDSGEEWWCIREIYYRETVDIDEDETQQSTKEKYEDSFRPPSRIKPEFNISIKSELLSGIKRTEAEAGTSQGGSANSSSNMSKKFNLNSSQNKQPITKPLNPKTDCCYEEELYVKGCTAVWSKGLISTPGTKLSGPEQRETIACYTIENPIKHAAFCNFHIGINNTMLLDALNSQIGDVKKNIKIEDTTEHIETNIMPSILLMDSKCMRVYAVDGREYITSIPFQVKKVWPTKYGVLLEKEPLPQLNNSLLPISFLKFNESCNSSLYKSKANVPFNMSAKLRAESLVGYDQEYPLPTCFSLSHPLDEVIPILIKSPSQGLQYYSDGDVQIIFVSVNPSIILLYDWKLGYHSLWKIRKATREECLNMCPNINSTTTVFSQSCDFVGSPMQSMVKNTTSWNAGSPFQSKKGMNTPNRSRQNSPMAHIFHQQGLSPHASIGQASSTSMLANSITQTPPSLPLYPDICLDHIWTDSQVIRRDQVESPTDIKTFLHTDLVGHDYLCFLVKVGGTNKLQILRLQRSHSHGQLLKSNLIVGAVSSVYAKDAVVLNDLKMIALIDESGNIILQSGNSVVGKHTRWCCPVLQSPFPRRSSLLPSRSDCAFDDSALHLLSPVPHSSVSRIEHKESLGLRGLCDAAGRRLTLCLENGVLYRIALPPLAAAALPPRAAHALRALLPRDIAMQVLIKWYGVRNAPGTQDLTPEQEWSMFSKLLLTMIGYDVERLGQMRQSDEDGTEVASKKQRTSSDGTQDDWDYLLNSRMHKAIGSSLACMLNLSPTQPESKHWRGKTKTIENDKPVQFNTNSLLFPYMLQVFYAFHLLYEDLKLNVLLSSNLKPLSSFLYQLAKDLRLNNYVNHYWLDFPNDYHYEYMEKESQVTDVMLKKLSPPNYFSPEPPGIFSYLNSMLKNCDVGYYPYLPEVNDTCRDLIEILSTVGCGSGAGVQPLSQQVLGSSTPRPRRDSGPAPAPHAQAALLAADRGTHTHTHTQPLSQQVLGSSTPRPRRDSGPAPAPHAQAALLAADRGITLRGIDNFPPAIGLMLLSIFNRSKSTPPTDWPPQAYCLVMREDLAALTHTAAAMTDTHEYLETLALEALEKETAYSVVTKGTEEGGGGGAAGAAREEEATGMEHLNTKLLALLYPRDHRMTEVFRLLQSSIPATINLTQRPEVSDHDFIEEQEKYLYAITTRTTALPVARGMVTLRSVPAGATEPARAARLCVSGRGPPPRCHAITLSDAAPAALLWPSFHNGAAAGLALVPVAGRTIHHSWIVYNKPRGTQDMSAEHAGFLLALGLNGHLRDMPYMNMFDYFVKCNEMISIGLLLGLAATYKGTMDVQATKMMSIHLEALLPPTSIELDIQQNILVAALLGVGLLYQATAHAHYAQVLLNEIGKPPGPELENCVEREGYALAAGLALGLVCVGAGDSAPPHLAPRLRAYVLGGDRHTYGREGGGVGVSCAAGGGANVDVTSPGATLALGLLYLRAGQCAPAVWLAPPTTPYLLDFVRPDLLMLRVIARGLILWDSIEASEEWVEEQVPATIRPYCFVKPSDDNIDYEAMNQAYCNIISGACFALGLRFAGSGDEDALEAVLSSARRLLGAPGRRLAHLAGAATIETCLCVCLLAAGMIMSGRGDLRVLRLCRRLRARIAVRGPQASSAQPHALSHGAQMAVHCTVGLLFLAGGRGTLSTSRTAVAALLIAFFPKFPTHSEDNRYHLQAFRNLYVLAVEPRLLLPRDLDTGKLCYAHLQVVDLQGVVKKMKAPCIIPELDGLKEVKIDDPRYWPIVFRRDQNWDQLKKFLNFTWCIDIKQRAGCLSYVSDPHGFLTILAHTLTLDKTNMWLATPDNIDLFTNDDKVRSFVKHHLQGEPAPGAGGGAGGGPGGVAGAAGGGACADCLVALRRRGAARGEGVTRTCRCRRYSREEEQHAQALSMLTYECLVKDSLCALPVWATFLKIIKTMRTEPTSYDVWQVRLLVSLAEQQGAAAAAEMRVDGDEALAEPLVSAELALALKQRVAALLDDWQPRLAPALRRYAGVGGASGAGRRAGDETRHALAAYVLYHGVRAGQCGAGRARAAALACAPSPPAAAVAALAPLLS</sequence>
<dbReference type="Pfam" id="PF12859">
    <property type="entry name" value="ANAPC1"/>
    <property type="match status" value="1"/>
</dbReference>
<name>A0A0N1I8P4_PAPMA</name>
<keyword evidence="2" id="KW-0132">Cell division</keyword>
<evidence type="ECO:0000259" key="9">
    <source>
        <dbReference type="Pfam" id="PF20518"/>
    </source>
</evidence>
<proteinExistence type="inferred from homology"/>
<evidence type="ECO:0000259" key="7">
    <source>
        <dbReference type="Pfam" id="PF12859"/>
    </source>
</evidence>
<keyword evidence="3" id="KW-0677">Repeat</keyword>
<keyword evidence="5" id="KW-0131">Cell cycle</keyword>
<dbReference type="InterPro" id="IPR024990">
    <property type="entry name" value="Apc1"/>
</dbReference>
<evidence type="ECO:0000259" key="10">
    <source>
        <dbReference type="Pfam" id="PF21282"/>
    </source>
</evidence>
<dbReference type="InterPro" id="IPR041221">
    <property type="entry name" value="APC1_C"/>
</dbReference>
<dbReference type="InterPro" id="IPR011989">
    <property type="entry name" value="ARM-like"/>
</dbReference>
<gene>
    <name evidence="11" type="ORF">RR48_05649</name>
</gene>
<evidence type="ECO:0000256" key="4">
    <source>
        <dbReference type="ARBA" id="ARBA00022776"/>
    </source>
</evidence>
<comment type="similarity">
    <text evidence="1">Belongs to the APC1 family.</text>
</comment>
<evidence type="ECO:0000256" key="3">
    <source>
        <dbReference type="ARBA" id="ARBA00022737"/>
    </source>
</evidence>
<keyword evidence="4" id="KW-0498">Mitosis</keyword>
<dbReference type="InterPro" id="IPR048971">
    <property type="entry name" value="Apc1_3rd"/>
</dbReference>
<feature type="domain" description="Anaphase-promoting complex subunit 1 N-terminal" evidence="7">
    <location>
        <begin position="162"/>
        <end position="376"/>
    </location>
</feature>
<dbReference type="Pfam" id="PF20518">
    <property type="entry name" value="Apc1_MidN"/>
    <property type="match status" value="1"/>
</dbReference>
<dbReference type="PANTHER" id="PTHR12827">
    <property type="entry name" value="MEIOTIC CHECKPOINT REGULATOR TSG24 FAMILY MEMBER"/>
    <property type="match status" value="1"/>
</dbReference>
<dbReference type="PANTHER" id="PTHR12827:SF3">
    <property type="entry name" value="ANAPHASE-PROMOTING COMPLEX SUBUNIT 1"/>
    <property type="match status" value="1"/>
</dbReference>
<reference evidence="11 12" key="1">
    <citation type="journal article" date="2015" name="Nat. Commun.">
        <title>Outbred genome sequencing and CRISPR/Cas9 gene editing in butterflies.</title>
        <authorList>
            <person name="Li X."/>
            <person name="Fan D."/>
            <person name="Zhang W."/>
            <person name="Liu G."/>
            <person name="Zhang L."/>
            <person name="Zhao L."/>
            <person name="Fang X."/>
            <person name="Chen L."/>
            <person name="Dong Y."/>
            <person name="Chen Y."/>
            <person name="Ding Y."/>
            <person name="Zhao R."/>
            <person name="Feng M."/>
            <person name="Zhu Y."/>
            <person name="Feng Y."/>
            <person name="Jiang X."/>
            <person name="Zhu D."/>
            <person name="Xiang H."/>
            <person name="Feng X."/>
            <person name="Li S."/>
            <person name="Wang J."/>
            <person name="Zhang G."/>
            <person name="Kronforst M.R."/>
            <person name="Wang W."/>
        </authorList>
    </citation>
    <scope>NUCLEOTIDE SEQUENCE [LARGE SCALE GENOMIC DNA]</scope>
    <source>
        <strain evidence="11">Ya'a_city_454_Pm</strain>
        <tissue evidence="11">Whole body</tissue>
    </source>
</reference>
<feature type="domain" description="Anaphase-promoting complex subunit 1 C-terminal" evidence="8">
    <location>
        <begin position="1895"/>
        <end position="2108"/>
    </location>
</feature>
<feature type="region of interest" description="Disordered" evidence="6">
    <location>
        <begin position="998"/>
        <end position="1020"/>
    </location>
</feature>